<sequence length="176" mass="20009">MKMEKSGLVVVCLLIVFLIGMSLYTIKPTEEVLSEAVEVAKQQFQQSAKDQNQQVDNFSLYVPEGFDVEEQTANNLILTKEEQKFILFYNALESQTSRLNYEAAKEELDHEWLVSFEDQNRFGYINIVEEEEQFEVQLGVGGVKVTTISAKSELEQDVKDMMDIANSIAYEETGAS</sequence>
<keyword evidence="2" id="KW-1185">Reference proteome</keyword>
<gene>
    <name evidence="1" type="ORF">GH885_18055</name>
</gene>
<comment type="caution">
    <text evidence="1">The sequence shown here is derived from an EMBL/GenBank/DDBJ whole genome shotgun (WGS) entry which is preliminary data.</text>
</comment>
<organism evidence="1 2">
    <name type="scientific">Gracilibacillus thailandensis</name>
    <dbReference type="NCBI Taxonomy" id="563735"/>
    <lineage>
        <taxon>Bacteria</taxon>
        <taxon>Bacillati</taxon>
        <taxon>Bacillota</taxon>
        <taxon>Bacilli</taxon>
        <taxon>Bacillales</taxon>
        <taxon>Bacillaceae</taxon>
        <taxon>Gracilibacillus</taxon>
    </lineage>
</organism>
<dbReference type="AlphaFoldDB" id="A0A6N7R4U0"/>
<dbReference type="Proteomes" id="UP000435187">
    <property type="component" value="Unassembled WGS sequence"/>
</dbReference>
<proteinExistence type="predicted"/>
<reference evidence="1 2" key="1">
    <citation type="submission" date="2019-10" db="EMBL/GenBank/DDBJ databases">
        <title>Gracilibacillus salitolerans sp. nov., a moderate halophile isolated from a saline soil in northwest China.</title>
        <authorList>
            <person name="Gan L."/>
        </authorList>
    </citation>
    <scope>NUCLEOTIDE SEQUENCE [LARGE SCALE GENOMIC DNA]</scope>
    <source>
        <strain evidence="1 2">TP2-8</strain>
    </source>
</reference>
<protein>
    <submittedName>
        <fullName evidence="1">Uncharacterized protein</fullName>
    </submittedName>
</protein>
<accession>A0A6N7R4U0</accession>
<dbReference type="RefSeq" id="WP_153836721.1">
    <property type="nucleotide sequence ID" value="NZ_WJEE01000055.1"/>
</dbReference>
<evidence type="ECO:0000313" key="2">
    <source>
        <dbReference type="Proteomes" id="UP000435187"/>
    </source>
</evidence>
<dbReference type="EMBL" id="WJEE01000055">
    <property type="protein sequence ID" value="MRI68214.1"/>
    <property type="molecule type" value="Genomic_DNA"/>
</dbReference>
<name>A0A6N7R4U0_9BACI</name>
<evidence type="ECO:0000313" key="1">
    <source>
        <dbReference type="EMBL" id="MRI68214.1"/>
    </source>
</evidence>